<gene>
    <name evidence="3" type="ORF">FL622_04640</name>
</gene>
<dbReference type="SUPFAM" id="SSF81301">
    <property type="entry name" value="Nucleotidyltransferase"/>
    <property type="match status" value="1"/>
</dbReference>
<dbReference type="GO" id="GO:0016779">
    <property type="term" value="F:nucleotidyltransferase activity"/>
    <property type="evidence" value="ECO:0007669"/>
    <property type="project" value="InterPro"/>
</dbReference>
<dbReference type="OrthoDB" id="5515939at2"/>
<dbReference type="Proteomes" id="UP000317155">
    <property type="component" value="Unassembled WGS sequence"/>
</dbReference>
<dbReference type="AlphaFoldDB" id="A0A550JJI9"/>
<evidence type="ECO:0000313" key="3">
    <source>
        <dbReference type="EMBL" id="TRO83377.1"/>
    </source>
</evidence>
<dbReference type="InterPro" id="IPR002934">
    <property type="entry name" value="Polymerase_NTP_transf_dom"/>
</dbReference>
<evidence type="ECO:0000259" key="2">
    <source>
        <dbReference type="Pfam" id="PF01909"/>
    </source>
</evidence>
<dbReference type="Gene3D" id="3.30.460.10">
    <property type="entry name" value="Beta Polymerase, domain 2"/>
    <property type="match status" value="1"/>
</dbReference>
<accession>A0A550JJI9</accession>
<keyword evidence="3" id="KW-0808">Transferase</keyword>
<evidence type="ECO:0000313" key="4">
    <source>
        <dbReference type="Proteomes" id="UP000317155"/>
    </source>
</evidence>
<sequence length="151" mass="17071">MPSPPARPSKSSLPSKRNGLLRRPRKFSRFSANGSPMKILDRSRPPVSILDFPPDEIRNFLRQKLAAKGVHEAYIFGSFADGTCTPWSDLDLLAVMPSEEPFIERPRAFADLQDLGVPIDLLIYTPEEFAGMQADPTAFWKAFQRRNVRIL</sequence>
<feature type="domain" description="Polymerase nucleotidyl transferase" evidence="2">
    <location>
        <begin position="56"/>
        <end position="129"/>
    </location>
</feature>
<dbReference type="Pfam" id="PF01909">
    <property type="entry name" value="NTP_transf_2"/>
    <property type="match status" value="1"/>
</dbReference>
<feature type="region of interest" description="Disordered" evidence="1">
    <location>
        <begin position="1"/>
        <end position="20"/>
    </location>
</feature>
<keyword evidence="4" id="KW-1185">Reference proteome</keyword>
<comment type="caution">
    <text evidence="3">The sequence shown here is derived from an EMBL/GenBank/DDBJ whole genome shotgun (WGS) entry which is preliminary data.</text>
</comment>
<proteinExistence type="predicted"/>
<evidence type="ECO:0000256" key="1">
    <source>
        <dbReference type="SAM" id="MobiDB-lite"/>
    </source>
</evidence>
<organism evidence="3 4">
    <name type="scientific">Trichloromonas acetexigens</name>
    <dbReference type="NCBI Taxonomy" id="38815"/>
    <lineage>
        <taxon>Bacteria</taxon>
        <taxon>Pseudomonadati</taxon>
        <taxon>Thermodesulfobacteriota</taxon>
        <taxon>Desulfuromonadia</taxon>
        <taxon>Desulfuromonadales</taxon>
        <taxon>Trichloromonadaceae</taxon>
        <taxon>Trichloromonas</taxon>
    </lineage>
</organism>
<name>A0A550JJI9_9BACT</name>
<dbReference type="InterPro" id="IPR043519">
    <property type="entry name" value="NT_sf"/>
</dbReference>
<dbReference type="EMBL" id="VJVV01000002">
    <property type="protein sequence ID" value="TRO83377.1"/>
    <property type="molecule type" value="Genomic_DNA"/>
</dbReference>
<reference evidence="3 4" key="1">
    <citation type="submission" date="2019-07" db="EMBL/GenBank/DDBJ databases">
        <title>Insights of Desulfuromonas acetexigens electromicrobiology.</title>
        <authorList>
            <person name="Katuri K."/>
            <person name="Sapireddy V."/>
            <person name="Shaw D.R."/>
            <person name="Saikaly P."/>
        </authorList>
    </citation>
    <scope>NUCLEOTIDE SEQUENCE [LARGE SCALE GENOMIC DNA]</scope>
    <source>
        <strain evidence="3 4">2873</strain>
    </source>
</reference>
<dbReference type="CDD" id="cd05403">
    <property type="entry name" value="NT_KNTase_like"/>
    <property type="match status" value="1"/>
</dbReference>
<protein>
    <submittedName>
        <fullName evidence="3">Nucleotidyltransferase domain-containing protein</fullName>
    </submittedName>
</protein>